<proteinExistence type="predicted"/>
<reference evidence="1 2" key="1">
    <citation type="journal article" date="2014" name="Genome Biol. Evol.">
        <title>Composite Conserved Promoter-Terminator Motifs (PeSLs) that Mediate Modular Shuffling in the Diverse T4-Like Myoviruses.</title>
        <authorList>
            <person name="Comeau A.M."/>
            <person name="Arbiol C."/>
            <person name="Krisch H.M."/>
        </authorList>
    </citation>
    <scope>NUCLEOTIDE SEQUENCE [LARGE SCALE GENOMIC DNA]</scope>
</reference>
<dbReference type="GeneID" id="15926761"/>
<evidence type="ECO:0000313" key="2">
    <source>
        <dbReference type="Proteomes" id="UP000201461"/>
    </source>
</evidence>
<protein>
    <submittedName>
        <fullName evidence="1">Uncharacterized protein</fullName>
    </submittedName>
</protein>
<accession>R9TJM5</accession>
<sequence length="242" mass="27956">MIRTNQAINELKIKMHPFDRVANANNDESSVREWHDTDRNENAELNIREFHWRDILFWEPLTGDLPVEYTTSTGEIGKCQSHYLGELDDCRFWRPCLTSLNAQYIDKSDVQKALDELTAVDIFSKEEGIESGLKNPINTHVHGISDEELDKAISESEVEICAQSDPETSHYFQGLPCYVVGNDPFDENYVYVVRKSSAIQKAHVSEVYEQHEKDEAEKVRAEFHLSIRDADLIKMIQYIKSM</sequence>
<dbReference type="OrthoDB" id="16281at10239"/>
<keyword evidence="2" id="KW-1185">Reference proteome</keyword>
<dbReference type="EMBL" id="HQ317393">
    <property type="protein sequence ID" value="AGN30307.1"/>
    <property type="molecule type" value="Genomic_DNA"/>
</dbReference>
<dbReference type="Proteomes" id="UP000201461">
    <property type="component" value="Segment"/>
</dbReference>
<evidence type="ECO:0000313" key="1">
    <source>
        <dbReference type="EMBL" id="AGN30307.1"/>
    </source>
</evidence>
<organism evidence="1 2">
    <name type="scientific">Vibrio phage nt-1</name>
    <dbReference type="NCBI Taxonomy" id="115992"/>
    <lineage>
        <taxon>Viruses</taxon>
        <taxon>Duplodnaviria</taxon>
        <taxon>Heunggongvirae</taxon>
        <taxon>Uroviricota</taxon>
        <taxon>Caudoviricetes</taxon>
        <taxon>Pantevenvirales</taxon>
        <taxon>Straboviridae</taxon>
        <taxon>Mylasvirus</taxon>
        <taxon>Mylasvirus persius</taxon>
    </lineage>
</organism>
<gene>
    <name evidence="1" type="ORF">VPFG_00308</name>
</gene>
<name>R9TJM5_9CAUD</name>
<dbReference type="KEGG" id="vg:15926761"/>
<dbReference type="RefSeq" id="YP_008125456.1">
    <property type="nucleotide sequence ID" value="NC_021529.2"/>
</dbReference>